<feature type="region of interest" description="Disordered" evidence="1">
    <location>
        <begin position="1"/>
        <end position="34"/>
    </location>
</feature>
<name>A0A7H0HQ44_9ACTN</name>
<evidence type="ECO:0000259" key="3">
    <source>
        <dbReference type="Pfam" id="PF19803"/>
    </source>
</evidence>
<accession>A0A7H0HQ44</accession>
<feature type="compositionally biased region" description="Low complexity" evidence="1">
    <location>
        <begin position="8"/>
        <end position="20"/>
    </location>
</feature>
<protein>
    <recommendedName>
        <fullName evidence="3">DUF6286 domain-containing protein</fullName>
    </recommendedName>
</protein>
<reference evidence="4 5" key="1">
    <citation type="submission" date="2020-08" db="EMBL/GenBank/DDBJ databases">
        <title>A novel species.</title>
        <authorList>
            <person name="Gao J."/>
        </authorList>
    </citation>
    <scope>NUCLEOTIDE SEQUENCE [LARGE SCALE GENOMIC DNA]</scope>
    <source>
        <strain evidence="4 5">CRPJ-33</strain>
    </source>
</reference>
<keyword evidence="2" id="KW-0472">Membrane</keyword>
<feature type="domain" description="DUF6286" evidence="3">
    <location>
        <begin position="108"/>
        <end position="211"/>
    </location>
</feature>
<feature type="transmembrane region" description="Helical" evidence="2">
    <location>
        <begin position="49"/>
        <end position="67"/>
    </location>
</feature>
<dbReference type="InterPro" id="IPR046253">
    <property type="entry name" value="DUF6286"/>
</dbReference>
<gene>
    <name evidence="4" type="ORF">IAG43_06715</name>
</gene>
<keyword evidence="5" id="KW-1185">Reference proteome</keyword>
<dbReference type="KEGG" id="sgj:IAG43_06715"/>
<dbReference type="Proteomes" id="UP000516230">
    <property type="component" value="Chromosome"/>
</dbReference>
<dbReference type="AlphaFoldDB" id="A0A7H0HQ44"/>
<sequence length="219" mass="22909">MTEPQSPPGGQQAAAQPAAGMDQSSSAADYRPAPADGGATGRFWSGRRVPAAVVAAVVLGAAGLLLYDVAAVRADRPAMQWRRSLADHLADWRLDEIGVLAASAAVALLGVLLLVLALTPGLRSLLTMRPGRAAVRAALDREAAALVLRDRAMEVAGVQSVRVRMRRSKASVRARSHFRPLDEVRADLDAALGTALKELGLARPPALAVRVARPPAGKK</sequence>
<feature type="transmembrane region" description="Helical" evidence="2">
    <location>
        <begin position="97"/>
        <end position="119"/>
    </location>
</feature>
<organism evidence="4 5">
    <name type="scientific">Streptomyces genisteinicus</name>
    <dbReference type="NCBI Taxonomy" id="2768068"/>
    <lineage>
        <taxon>Bacteria</taxon>
        <taxon>Bacillati</taxon>
        <taxon>Actinomycetota</taxon>
        <taxon>Actinomycetes</taxon>
        <taxon>Kitasatosporales</taxon>
        <taxon>Streptomycetaceae</taxon>
        <taxon>Streptomyces</taxon>
    </lineage>
</organism>
<evidence type="ECO:0000313" key="5">
    <source>
        <dbReference type="Proteomes" id="UP000516230"/>
    </source>
</evidence>
<dbReference type="Pfam" id="PF19803">
    <property type="entry name" value="DUF6286"/>
    <property type="match status" value="1"/>
</dbReference>
<keyword evidence="2" id="KW-0812">Transmembrane</keyword>
<proteinExistence type="predicted"/>
<evidence type="ECO:0000256" key="2">
    <source>
        <dbReference type="SAM" id="Phobius"/>
    </source>
</evidence>
<dbReference type="EMBL" id="CP060825">
    <property type="protein sequence ID" value="QNP62660.1"/>
    <property type="molecule type" value="Genomic_DNA"/>
</dbReference>
<evidence type="ECO:0000256" key="1">
    <source>
        <dbReference type="SAM" id="MobiDB-lite"/>
    </source>
</evidence>
<dbReference type="RefSeq" id="WP_187739843.1">
    <property type="nucleotide sequence ID" value="NZ_CP060825.1"/>
</dbReference>
<evidence type="ECO:0000313" key="4">
    <source>
        <dbReference type="EMBL" id="QNP62660.1"/>
    </source>
</evidence>
<keyword evidence="2" id="KW-1133">Transmembrane helix</keyword>